<accession>A0A1H9AQG3</accession>
<dbReference type="EMBL" id="FOES01000003">
    <property type="protein sequence ID" value="SEP79052.1"/>
    <property type="molecule type" value="Genomic_DNA"/>
</dbReference>
<keyword evidence="2" id="KW-1185">Reference proteome</keyword>
<reference evidence="1 2" key="1">
    <citation type="submission" date="2016-10" db="EMBL/GenBank/DDBJ databases">
        <authorList>
            <person name="de Groot N.N."/>
        </authorList>
    </citation>
    <scope>NUCLEOTIDE SEQUENCE [LARGE SCALE GENOMIC DNA]</scope>
    <source>
        <strain evidence="1 2">DSM 21633</strain>
    </source>
</reference>
<gene>
    <name evidence="1" type="ORF">SAMN05216362_10322</name>
</gene>
<dbReference type="RefSeq" id="WP_177176311.1">
    <property type="nucleotide sequence ID" value="NZ_FOES01000003.1"/>
</dbReference>
<organism evidence="1 2">
    <name type="scientific">Piscibacillus halophilus</name>
    <dbReference type="NCBI Taxonomy" id="571933"/>
    <lineage>
        <taxon>Bacteria</taxon>
        <taxon>Bacillati</taxon>
        <taxon>Bacillota</taxon>
        <taxon>Bacilli</taxon>
        <taxon>Bacillales</taxon>
        <taxon>Bacillaceae</taxon>
        <taxon>Piscibacillus</taxon>
    </lineage>
</organism>
<evidence type="ECO:0000313" key="2">
    <source>
        <dbReference type="Proteomes" id="UP000199427"/>
    </source>
</evidence>
<protein>
    <recommendedName>
        <fullName evidence="3">DUF4367 domain-containing protein</fullName>
    </recommendedName>
</protein>
<name>A0A1H9AQG3_9BACI</name>
<proteinExistence type="predicted"/>
<sequence length="219" mass="24975">MDIFWYDEHVVKIFKIFIKKSESIFIKGGIFLKKYILIVMLFLLVGCGQSTSGSGDISEEINEYLGVTPYLPETDYPIGHVSIEYGPNPKAEDDGPTKGEPINAQVEYNISQDEKVDEKSLEEWEESNRQEVIYGDLYMDGAAIMVTIFKGDGGEIKDADLIEIDGHEVQYQFIERNTEAVIIRINFDGISYMIQYLAEENDIEEEAKEFAKEIISNQK</sequence>
<evidence type="ECO:0000313" key="1">
    <source>
        <dbReference type="EMBL" id="SEP79052.1"/>
    </source>
</evidence>
<dbReference type="Proteomes" id="UP000199427">
    <property type="component" value="Unassembled WGS sequence"/>
</dbReference>
<dbReference type="AlphaFoldDB" id="A0A1H9AQG3"/>
<evidence type="ECO:0008006" key="3">
    <source>
        <dbReference type="Google" id="ProtNLM"/>
    </source>
</evidence>